<sequence length="381" mass="42934">MQVKLMSEWVTNFLAVIFSMTIILSVLSEDIQSVVTNTIFVAVLFAFQRRLILKNNALITKSQFALLGKTIYVFNRQSIDLSAITEAVLTQKRHKYDLNITYEQGGGHKISHFSFWRQGELVKKLLAMSSVKYVFKTSAKQHTQSVNRGERGNATKETVSDIFHLNSSRPTDIKTHHSILRFALPLPDNKKKIVFSVVGVCLFFAIIVVVSAQNWIAGCVLLAVAYLSYWLTKAHLCNKYYFISESPQSDIVVSDNSLLLPALLFEDRQAHEFKKEQVQNIDLKWNYYVAGSFLTDATFQSRGVKQPHVVELTFVTEQGMTLALSGTAIDGPALLLALTHNQYPVSIERTSKQALPMLTHIRIAVIFAIIGIIISSMIRFI</sequence>
<evidence type="ECO:0000256" key="1">
    <source>
        <dbReference type="SAM" id="Phobius"/>
    </source>
</evidence>
<feature type="transmembrane region" description="Helical" evidence="1">
    <location>
        <begin position="34"/>
        <end position="52"/>
    </location>
</feature>
<dbReference type="KEGG" id="part:PARC_a1942"/>
<evidence type="ECO:0000313" key="3">
    <source>
        <dbReference type="Proteomes" id="UP000016505"/>
    </source>
</evidence>
<dbReference type="EMBL" id="CP011025">
    <property type="protein sequence ID" value="ATC86491.1"/>
    <property type="molecule type" value="Genomic_DNA"/>
</dbReference>
<feature type="transmembrane region" description="Helical" evidence="1">
    <location>
        <begin position="193"/>
        <end position="209"/>
    </location>
</feature>
<dbReference type="AlphaFoldDB" id="A0A290S658"/>
<evidence type="ECO:0000313" key="2">
    <source>
        <dbReference type="EMBL" id="ATC86491.1"/>
    </source>
</evidence>
<feature type="transmembrane region" description="Helical" evidence="1">
    <location>
        <begin position="359"/>
        <end position="378"/>
    </location>
</feature>
<accession>A0A290S658</accession>
<reference evidence="2 3" key="1">
    <citation type="journal article" date="2012" name="J. Bacteriol.">
        <title>Genome sequences of type strains of seven species of the marine bacterium Pseudoalteromonas.</title>
        <authorList>
            <person name="Xie B.B."/>
            <person name="Shu Y.L."/>
            <person name="Qin Q.L."/>
            <person name="Rong J.C."/>
            <person name="Zhang X.Y."/>
            <person name="Chen X.L."/>
            <person name="Shi M."/>
            <person name="He H.L."/>
            <person name="Zhou B.C."/>
            <person name="Zhang Y.Z."/>
        </authorList>
    </citation>
    <scope>NUCLEOTIDE SEQUENCE [LARGE SCALE GENOMIC DNA]</scope>
    <source>
        <strain evidence="2 3">A 37-1-2</strain>
    </source>
</reference>
<name>A0A290S658_9GAMM</name>
<organism evidence="2 3">
    <name type="scientific">Pseudoalteromonas arctica A 37-1-2</name>
    <dbReference type="NCBI Taxonomy" id="1117313"/>
    <lineage>
        <taxon>Bacteria</taxon>
        <taxon>Pseudomonadati</taxon>
        <taxon>Pseudomonadota</taxon>
        <taxon>Gammaproteobacteria</taxon>
        <taxon>Alteromonadales</taxon>
        <taxon>Pseudoalteromonadaceae</taxon>
        <taxon>Pseudoalteromonas</taxon>
    </lineage>
</organism>
<keyword evidence="1" id="KW-0472">Membrane</keyword>
<feature type="transmembrane region" description="Helical" evidence="1">
    <location>
        <begin position="9"/>
        <end position="28"/>
    </location>
</feature>
<proteinExistence type="predicted"/>
<feature type="transmembrane region" description="Helical" evidence="1">
    <location>
        <begin position="215"/>
        <end position="232"/>
    </location>
</feature>
<protein>
    <submittedName>
        <fullName evidence="2">Uncharacterized protein</fullName>
    </submittedName>
</protein>
<gene>
    <name evidence="2" type="ORF">PARC_a1942</name>
</gene>
<dbReference type="RefSeq" id="WP_010552726.1">
    <property type="nucleotide sequence ID" value="NZ_CP011025.1"/>
</dbReference>
<dbReference type="Proteomes" id="UP000016505">
    <property type="component" value="Chromosome I"/>
</dbReference>
<keyword evidence="1" id="KW-1133">Transmembrane helix</keyword>
<keyword evidence="1" id="KW-0812">Transmembrane</keyword>
<dbReference type="OrthoDB" id="6309399at2"/>